<name>A0A1N6Q070_9GAMM</name>
<dbReference type="GO" id="GO:0003677">
    <property type="term" value="F:DNA binding"/>
    <property type="evidence" value="ECO:0007669"/>
    <property type="project" value="InterPro"/>
</dbReference>
<dbReference type="SUPFAM" id="SSF56349">
    <property type="entry name" value="DNA breaking-rejoining enzymes"/>
    <property type="match status" value="1"/>
</dbReference>
<keyword evidence="3" id="KW-1185">Reference proteome</keyword>
<evidence type="ECO:0000313" key="3">
    <source>
        <dbReference type="Proteomes" id="UP000186895"/>
    </source>
</evidence>
<dbReference type="AlphaFoldDB" id="A0A1N6Q070"/>
<dbReference type="Proteomes" id="UP000186895">
    <property type="component" value="Unassembled WGS sequence"/>
</dbReference>
<dbReference type="GO" id="GO:0015074">
    <property type="term" value="P:DNA integration"/>
    <property type="evidence" value="ECO:0007669"/>
    <property type="project" value="InterPro"/>
</dbReference>
<reference evidence="2 3" key="1">
    <citation type="submission" date="2017-01" db="EMBL/GenBank/DDBJ databases">
        <authorList>
            <person name="Mah S.A."/>
            <person name="Swanson W.J."/>
            <person name="Moy G.W."/>
            <person name="Vacquier V.D."/>
        </authorList>
    </citation>
    <scope>NUCLEOTIDE SEQUENCE [LARGE SCALE GENOMIC DNA]</scope>
    <source>
        <strain evidence="2 3">DSM 7027</strain>
    </source>
</reference>
<gene>
    <name evidence="2" type="ORF">SAMN05421647_102161</name>
</gene>
<keyword evidence="1" id="KW-0233">DNA recombination</keyword>
<dbReference type="RefSeq" id="WP_076461510.1">
    <property type="nucleotide sequence ID" value="NZ_FTMN01000002.1"/>
</dbReference>
<accession>A0A1N6Q070</accession>
<sequence length="87" mass="9802">MSAKARAAKPHPFAVLPQYLSKQLSKYRDASGAYDHLTKEQRPTFHDIRALGILMYYKAGYPVEYIMALAGHAKSATTGTIWKDMKK</sequence>
<dbReference type="Gene3D" id="1.10.443.10">
    <property type="entry name" value="Intergrase catalytic core"/>
    <property type="match status" value="1"/>
</dbReference>
<evidence type="ECO:0000313" key="2">
    <source>
        <dbReference type="EMBL" id="SIQ09991.1"/>
    </source>
</evidence>
<proteinExistence type="predicted"/>
<protein>
    <submittedName>
        <fullName evidence="2">Phage integrase family protein</fullName>
    </submittedName>
</protein>
<dbReference type="InterPro" id="IPR013762">
    <property type="entry name" value="Integrase-like_cat_sf"/>
</dbReference>
<dbReference type="EMBL" id="FTMN01000002">
    <property type="protein sequence ID" value="SIQ09991.1"/>
    <property type="molecule type" value="Genomic_DNA"/>
</dbReference>
<dbReference type="STRING" id="49186.SAMN05421647_102161"/>
<evidence type="ECO:0000256" key="1">
    <source>
        <dbReference type="ARBA" id="ARBA00023172"/>
    </source>
</evidence>
<dbReference type="GO" id="GO:0006310">
    <property type="term" value="P:DNA recombination"/>
    <property type="evidence" value="ECO:0007669"/>
    <property type="project" value="UniProtKB-KW"/>
</dbReference>
<dbReference type="InterPro" id="IPR011010">
    <property type="entry name" value="DNA_brk_join_enz"/>
</dbReference>
<dbReference type="eggNOG" id="COG0582">
    <property type="taxonomic scope" value="Bacteria"/>
</dbReference>
<organism evidence="2 3">
    <name type="scientific">Marinobacterium stanieri</name>
    <dbReference type="NCBI Taxonomy" id="49186"/>
    <lineage>
        <taxon>Bacteria</taxon>
        <taxon>Pseudomonadati</taxon>
        <taxon>Pseudomonadota</taxon>
        <taxon>Gammaproteobacteria</taxon>
        <taxon>Oceanospirillales</taxon>
        <taxon>Oceanospirillaceae</taxon>
        <taxon>Marinobacterium</taxon>
    </lineage>
</organism>